<dbReference type="Gene3D" id="3.30.160.60">
    <property type="entry name" value="Classic Zinc Finger"/>
    <property type="match status" value="2"/>
</dbReference>
<dbReference type="InParanoid" id="A0A0C3B7R3"/>
<name>A0A0C3B7R3_PILCF</name>
<dbReference type="Pfam" id="PF12171">
    <property type="entry name" value="zf-C2H2_jaz"/>
    <property type="match status" value="1"/>
</dbReference>
<keyword evidence="1" id="KW-0479">Metal-binding</keyword>
<organism evidence="7 8">
    <name type="scientific">Piloderma croceum (strain F 1598)</name>
    <dbReference type="NCBI Taxonomy" id="765440"/>
    <lineage>
        <taxon>Eukaryota</taxon>
        <taxon>Fungi</taxon>
        <taxon>Dikarya</taxon>
        <taxon>Basidiomycota</taxon>
        <taxon>Agaricomycotina</taxon>
        <taxon>Agaricomycetes</taxon>
        <taxon>Agaricomycetidae</taxon>
        <taxon>Atheliales</taxon>
        <taxon>Atheliaceae</taxon>
        <taxon>Piloderma</taxon>
    </lineage>
</organism>
<keyword evidence="3 5" id="KW-0863">Zinc-finger</keyword>
<dbReference type="PROSITE" id="PS50157">
    <property type="entry name" value="ZINC_FINGER_C2H2_2"/>
    <property type="match status" value="4"/>
</dbReference>
<keyword evidence="8" id="KW-1185">Reference proteome</keyword>
<dbReference type="PANTHER" id="PTHR24409">
    <property type="entry name" value="ZINC FINGER PROTEIN 142"/>
    <property type="match status" value="1"/>
</dbReference>
<dbReference type="GO" id="GO:0005634">
    <property type="term" value="C:nucleus"/>
    <property type="evidence" value="ECO:0007669"/>
    <property type="project" value="TreeGrafter"/>
</dbReference>
<dbReference type="GO" id="GO:0000981">
    <property type="term" value="F:DNA-binding transcription factor activity, RNA polymerase II-specific"/>
    <property type="evidence" value="ECO:0007669"/>
    <property type="project" value="TreeGrafter"/>
</dbReference>
<proteinExistence type="predicted"/>
<feature type="domain" description="C2H2-type" evidence="6">
    <location>
        <begin position="102"/>
        <end position="131"/>
    </location>
</feature>
<dbReference type="STRING" id="765440.A0A0C3B7R3"/>
<gene>
    <name evidence="7" type="ORF">PILCRDRAFT_476405</name>
</gene>
<accession>A0A0C3B7R3</accession>
<evidence type="ECO:0000256" key="1">
    <source>
        <dbReference type="ARBA" id="ARBA00022723"/>
    </source>
</evidence>
<dbReference type="OrthoDB" id="6077919at2759"/>
<dbReference type="PANTHER" id="PTHR24409:SF356">
    <property type="entry name" value="C2H2 FINGER DOMAIN TRANSCRIPTION FACTOR (EUROFUNG)"/>
    <property type="match status" value="1"/>
</dbReference>
<evidence type="ECO:0000256" key="4">
    <source>
        <dbReference type="ARBA" id="ARBA00022833"/>
    </source>
</evidence>
<evidence type="ECO:0000256" key="3">
    <source>
        <dbReference type="ARBA" id="ARBA00022771"/>
    </source>
</evidence>
<keyword evidence="2" id="KW-0677">Repeat</keyword>
<evidence type="ECO:0000313" key="8">
    <source>
        <dbReference type="Proteomes" id="UP000054166"/>
    </source>
</evidence>
<dbReference type="Proteomes" id="UP000054166">
    <property type="component" value="Unassembled WGS sequence"/>
</dbReference>
<feature type="domain" description="C2H2-type" evidence="6">
    <location>
        <begin position="208"/>
        <end position="237"/>
    </location>
</feature>
<protein>
    <recommendedName>
        <fullName evidence="6">C2H2-type domain-containing protein</fullName>
    </recommendedName>
</protein>
<dbReference type="InterPro" id="IPR013087">
    <property type="entry name" value="Znf_C2H2_type"/>
</dbReference>
<feature type="domain" description="C2H2-type" evidence="6">
    <location>
        <begin position="2"/>
        <end position="27"/>
    </location>
</feature>
<dbReference type="Pfam" id="PF12874">
    <property type="entry name" value="zf-met"/>
    <property type="match status" value="2"/>
</dbReference>
<dbReference type="HOGENOM" id="CLU_075838_1_1_1"/>
<dbReference type="SUPFAM" id="SSF57667">
    <property type="entry name" value="beta-beta-alpha zinc fingers"/>
    <property type="match status" value="1"/>
</dbReference>
<feature type="domain" description="C2H2-type" evidence="6">
    <location>
        <begin position="54"/>
        <end position="82"/>
    </location>
</feature>
<dbReference type="AlphaFoldDB" id="A0A0C3B7R3"/>
<sequence>MAYCNRCDRVFRHQDALDQHEQNSNLHHICNLCGIDFSTRLGLVQHFVQSKRHFYCQRCDDHFVDDEALLEHCRNSHSFCEPCRKIFKNDLGLHEHNRQSHHYCVECKRVFLSASNLNSHLNSSIHRPKDVRCPFQGCVLTFVSRSAMILHLESGGCRSGVNRGVVNRYVREYDRTNIITNPARLLTAGSSNEVTYYATSAAWNGSSYECYLCHSGFRTLTALNQHLASPRHQAKAYFCPLSTCRTEFSTLSALCQHIESERCGVGRFHQVQNAMDNIVGRMGRLTM</sequence>
<dbReference type="GO" id="GO:0000977">
    <property type="term" value="F:RNA polymerase II transcription regulatory region sequence-specific DNA binding"/>
    <property type="evidence" value="ECO:0007669"/>
    <property type="project" value="TreeGrafter"/>
</dbReference>
<evidence type="ECO:0000256" key="5">
    <source>
        <dbReference type="PROSITE-ProRule" id="PRU00042"/>
    </source>
</evidence>
<evidence type="ECO:0000313" key="7">
    <source>
        <dbReference type="EMBL" id="KIM82333.1"/>
    </source>
</evidence>
<dbReference type="GO" id="GO:0008270">
    <property type="term" value="F:zinc ion binding"/>
    <property type="evidence" value="ECO:0007669"/>
    <property type="project" value="UniProtKB-KW"/>
</dbReference>
<evidence type="ECO:0000259" key="6">
    <source>
        <dbReference type="PROSITE" id="PS50157"/>
    </source>
</evidence>
<dbReference type="InterPro" id="IPR036236">
    <property type="entry name" value="Znf_C2H2_sf"/>
</dbReference>
<dbReference type="InterPro" id="IPR022755">
    <property type="entry name" value="Znf_C2H2_jaz"/>
</dbReference>
<keyword evidence="4" id="KW-0862">Zinc</keyword>
<evidence type="ECO:0000256" key="2">
    <source>
        <dbReference type="ARBA" id="ARBA00022737"/>
    </source>
</evidence>
<reference evidence="8" key="2">
    <citation type="submission" date="2015-01" db="EMBL/GenBank/DDBJ databases">
        <title>Evolutionary Origins and Diversification of the Mycorrhizal Mutualists.</title>
        <authorList>
            <consortium name="DOE Joint Genome Institute"/>
            <consortium name="Mycorrhizal Genomics Consortium"/>
            <person name="Kohler A."/>
            <person name="Kuo A."/>
            <person name="Nagy L.G."/>
            <person name="Floudas D."/>
            <person name="Copeland A."/>
            <person name="Barry K.W."/>
            <person name="Cichocki N."/>
            <person name="Veneault-Fourrey C."/>
            <person name="LaButti K."/>
            <person name="Lindquist E.A."/>
            <person name="Lipzen A."/>
            <person name="Lundell T."/>
            <person name="Morin E."/>
            <person name="Murat C."/>
            <person name="Riley R."/>
            <person name="Ohm R."/>
            <person name="Sun H."/>
            <person name="Tunlid A."/>
            <person name="Henrissat B."/>
            <person name="Grigoriev I.V."/>
            <person name="Hibbett D.S."/>
            <person name="Martin F."/>
        </authorList>
    </citation>
    <scope>NUCLEOTIDE SEQUENCE [LARGE SCALE GENOMIC DNA]</scope>
    <source>
        <strain evidence="8">F 1598</strain>
    </source>
</reference>
<dbReference type="SMART" id="SM00355">
    <property type="entry name" value="ZnF_C2H2"/>
    <property type="match status" value="8"/>
</dbReference>
<dbReference type="PROSITE" id="PS00028">
    <property type="entry name" value="ZINC_FINGER_C2H2_1"/>
    <property type="match status" value="3"/>
</dbReference>
<reference evidence="7 8" key="1">
    <citation type="submission" date="2014-04" db="EMBL/GenBank/DDBJ databases">
        <authorList>
            <consortium name="DOE Joint Genome Institute"/>
            <person name="Kuo A."/>
            <person name="Tarkka M."/>
            <person name="Buscot F."/>
            <person name="Kohler A."/>
            <person name="Nagy L.G."/>
            <person name="Floudas D."/>
            <person name="Copeland A."/>
            <person name="Barry K.W."/>
            <person name="Cichocki N."/>
            <person name="Veneault-Fourrey C."/>
            <person name="LaButti K."/>
            <person name="Lindquist E.A."/>
            <person name="Lipzen A."/>
            <person name="Lundell T."/>
            <person name="Morin E."/>
            <person name="Murat C."/>
            <person name="Sun H."/>
            <person name="Tunlid A."/>
            <person name="Henrissat B."/>
            <person name="Grigoriev I.V."/>
            <person name="Hibbett D.S."/>
            <person name="Martin F."/>
            <person name="Nordberg H.P."/>
            <person name="Cantor M.N."/>
            <person name="Hua S.X."/>
        </authorList>
    </citation>
    <scope>NUCLEOTIDE SEQUENCE [LARGE SCALE GENOMIC DNA]</scope>
    <source>
        <strain evidence="7 8">F 1598</strain>
    </source>
</reference>
<dbReference type="EMBL" id="KN832995">
    <property type="protein sequence ID" value="KIM82333.1"/>
    <property type="molecule type" value="Genomic_DNA"/>
</dbReference>